<dbReference type="GO" id="GO:0046872">
    <property type="term" value="F:metal ion binding"/>
    <property type="evidence" value="ECO:0007669"/>
    <property type="project" value="UniProtKB-KW"/>
</dbReference>
<feature type="domain" description="Fe2OG dioxygenase" evidence="6">
    <location>
        <begin position="214"/>
        <end position="314"/>
    </location>
</feature>
<dbReference type="Pfam" id="PF14226">
    <property type="entry name" value="DIOX_N"/>
    <property type="match status" value="1"/>
</dbReference>
<dbReference type="AlphaFoldDB" id="A0A2S3HEJ9"/>
<dbReference type="Gramene" id="PAN21134">
    <property type="protein sequence ID" value="PAN21134"/>
    <property type="gene ID" value="PAHAL_3G444100"/>
</dbReference>
<comment type="similarity">
    <text evidence="1 5">Belongs to the iron/ascorbate-dependent oxidoreductase family.</text>
</comment>
<proteinExistence type="inferred from homology"/>
<dbReference type="EMBL" id="CM008048">
    <property type="protein sequence ID" value="PAN21134.1"/>
    <property type="molecule type" value="Genomic_DNA"/>
</dbReference>
<dbReference type="PROSITE" id="PS51471">
    <property type="entry name" value="FE2OG_OXY"/>
    <property type="match status" value="1"/>
</dbReference>
<keyword evidence="3 5" id="KW-0560">Oxidoreductase</keyword>
<dbReference type="SUPFAM" id="SSF51197">
    <property type="entry name" value="Clavaminate synthase-like"/>
    <property type="match status" value="1"/>
</dbReference>
<dbReference type="Pfam" id="PF03171">
    <property type="entry name" value="2OG-FeII_Oxy"/>
    <property type="match status" value="1"/>
</dbReference>
<dbReference type="InterPro" id="IPR044861">
    <property type="entry name" value="IPNS-like_FE2OG_OXY"/>
</dbReference>
<dbReference type="Proteomes" id="UP000243499">
    <property type="component" value="Chromosome 3"/>
</dbReference>
<evidence type="ECO:0000256" key="1">
    <source>
        <dbReference type="ARBA" id="ARBA00008056"/>
    </source>
</evidence>
<name>A0A2S3HEJ9_9POAL</name>
<accession>A0A2S3HEJ9</accession>
<evidence type="ECO:0000256" key="5">
    <source>
        <dbReference type="RuleBase" id="RU003682"/>
    </source>
</evidence>
<keyword evidence="4 5" id="KW-0408">Iron</keyword>
<dbReference type="Gene3D" id="2.60.120.330">
    <property type="entry name" value="B-lactam Antibiotic, Isopenicillin N Synthase, Chain"/>
    <property type="match status" value="1"/>
</dbReference>
<organism evidence="7">
    <name type="scientific">Panicum hallii</name>
    <dbReference type="NCBI Taxonomy" id="206008"/>
    <lineage>
        <taxon>Eukaryota</taxon>
        <taxon>Viridiplantae</taxon>
        <taxon>Streptophyta</taxon>
        <taxon>Embryophyta</taxon>
        <taxon>Tracheophyta</taxon>
        <taxon>Spermatophyta</taxon>
        <taxon>Magnoliopsida</taxon>
        <taxon>Liliopsida</taxon>
        <taxon>Poales</taxon>
        <taxon>Poaceae</taxon>
        <taxon>PACMAD clade</taxon>
        <taxon>Panicoideae</taxon>
        <taxon>Panicodae</taxon>
        <taxon>Paniceae</taxon>
        <taxon>Panicinae</taxon>
        <taxon>Panicum</taxon>
        <taxon>Panicum sect. Panicum</taxon>
    </lineage>
</organism>
<dbReference type="InterPro" id="IPR050295">
    <property type="entry name" value="Plant_2OG-oxidoreductases"/>
</dbReference>
<evidence type="ECO:0000313" key="7">
    <source>
        <dbReference type="EMBL" id="PAN21134.1"/>
    </source>
</evidence>
<dbReference type="PANTHER" id="PTHR47991">
    <property type="entry name" value="OXOGLUTARATE/IRON-DEPENDENT DIOXYGENASE"/>
    <property type="match status" value="1"/>
</dbReference>
<reference evidence="7" key="1">
    <citation type="submission" date="2018-04" db="EMBL/GenBank/DDBJ databases">
        <title>WGS assembly of Panicum hallii.</title>
        <authorList>
            <person name="Lovell J."/>
            <person name="Jenkins J."/>
            <person name="Lowry D."/>
            <person name="Mamidi S."/>
            <person name="Sreedasyam A."/>
            <person name="Weng X."/>
            <person name="Barry K."/>
            <person name="Bonette J."/>
            <person name="Campitelli B."/>
            <person name="Daum C."/>
            <person name="Gordon S."/>
            <person name="Gould B."/>
            <person name="Lipzen A."/>
            <person name="Macqueen A."/>
            <person name="Palacio-Mejia J."/>
            <person name="Plott C."/>
            <person name="Shakirov E."/>
            <person name="Shu S."/>
            <person name="Yoshinaga Y."/>
            <person name="Zane M."/>
            <person name="Rokhsar D."/>
            <person name="Grimwood J."/>
            <person name="Schmutz J."/>
            <person name="Juenger T."/>
        </authorList>
    </citation>
    <scope>NUCLEOTIDE SEQUENCE [LARGE SCALE GENOMIC DNA]</scope>
    <source>
        <strain evidence="7">FIL2</strain>
    </source>
</reference>
<evidence type="ECO:0000259" key="6">
    <source>
        <dbReference type="PROSITE" id="PS51471"/>
    </source>
</evidence>
<dbReference type="GO" id="GO:0016491">
    <property type="term" value="F:oxidoreductase activity"/>
    <property type="evidence" value="ECO:0007669"/>
    <property type="project" value="UniProtKB-KW"/>
</dbReference>
<dbReference type="InterPro" id="IPR027443">
    <property type="entry name" value="IPNS-like_sf"/>
</dbReference>
<evidence type="ECO:0000256" key="3">
    <source>
        <dbReference type="ARBA" id="ARBA00023002"/>
    </source>
</evidence>
<evidence type="ECO:0000256" key="2">
    <source>
        <dbReference type="ARBA" id="ARBA00022723"/>
    </source>
</evidence>
<gene>
    <name evidence="7" type="ORF">PAHAL_3G444100</name>
</gene>
<sequence length="369" mass="40934">MARRHGRRPHESTVSASFTVHLCSLAGCPTMEKMLHSAPIQATLPDCFIFPADKRPPATAAAASLPIIDLSRSRDEVRRAILDAGKEIGFFQVVNHGVSKQAMQDMEDVCREFFRLPAAEKAGLYSEDTHKATRIYSSTMFETGGERYWRDCLRLACSFPAGDSAMDWPEKPRRLREVVERFTVQTRGMGMEILRLLCEGLGLRHDYLEGDISGGDVVLHVNHYPPCPDPSTTLGLPPHCDRNLLTLLLPSMVPGLEVAYKGDWIKVQPAPDAFVVNFGCQLEVVTNGLLKSIEHRVVTNLGVARTTVATFIMPTTDCLIGPAGEFLSEENPPCYRTLTFGEFKRIYSVVKLGSSLNLTTNLKNVQKEI</sequence>
<keyword evidence="2 5" id="KW-0479">Metal-binding</keyword>
<dbReference type="InterPro" id="IPR005123">
    <property type="entry name" value="Oxoglu/Fe-dep_dioxygenase_dom"/>
</dbReference>
<dbReference type="InterPro" id="IPR026992">
    <property type="entry name" value="DIOX_N"/>
</dbReference>
<evidence type="ECO:0000256" key="4">
    <source>
        <dbReference type="ARBA" id="ARBA00023004"/>
    </source>
</evidence>
<protein>
    <recommendedName>
        <fullName evidence="6">Fe2OG dioxygenase domain-containing protein</fullName>
    </recommendedName>
</protein>
<dbReference type="PROSITE" id="PS51257">
    <property type="entry name" value="PROKAR_LIPOPROTEIN"/>
    <property type="match status" value="1"/>
</dbReference>
<dbReference type="FunFam" id="2.60.120.330:FF:000041">
    <property type="entry name" value="Hyoscyamine 6-dioxygenase"/>
    <property type="match status" value="1"/>
</dbReference>